<proteinExistence type="predicted"/>
<feature type="chain" id="PRO_5020781794" evidence="1">
    <location>
        <begin position="25"/>
        <end position="469"/>
    </location>
</feature>
<evidence type="ECO:0000313" key="3">
    <source>
        <dbReference type="Proteomes" id="UP000304900"/>
    </source>
</evidence>
<accession>A0A4U6D2N4</accession>
<feature type="signal peptide" evidence="1">
    <location>
        <begin position="1"/>
        <end position="24"/>
    </location>
</feature>
<dbReference type="EMBL" id="SZVO01000016">
    <property type="protein sequence ID" value="TKT88124.1"/>
    <property type="molecule type" value="Genomic_DNA"/>
</dbReference>
<protein>
    <submittedName>
        <fullName evidence="2">Gliding motility-associated C-terminal domain-containing protein</fullName>
    </submittedName>
</protein>
<organism evidence="2 3">
    <name type="scientific">Dyadobacter frigoris</name>
    <dbReference type="NCBI Taxonomy" id="2576211"/>
    <lineage>
        <taxon>Bacteria</taxon>
        <taxon>Pseudomonadati</taxon>
        <taxon>Bacteroidota</taxon>
        <taxon>Cytophagia</taxon>
        <taxon>Cytophagales</taxon>
        <taxon>Spirosomataceae</taxon>
        <taxon>Dyadobacter</taxon>
    </lineage>
</organism>
<gene>
    <name evidence="2" type="ORF">FDK13_27505</name>
</gene>
<dbReference type="Pfam" id="PF13585">
    <property type="entry name" value="CHU_C"/>
    <property type="match status" value="1"/>
</dbReference>
<evidence type="ECO:0000313" key="2">
    <source>
        <dbReference type="EMBL" id="TKT88124.1"/>
    </source>
</evidence>
<dbReference type="Proteomes" id="UP000304900">
    <property type="component" value="Unassembled WGS sequence"/>
</dbReference>
<keyword evidence="1" id="KW-0732">Signal</keyword>
<reference evidence="2 3" key="1">
    <citation type="submission" date="2019-05" db="EMBL/GenBank/DDBJ databases">
        <title>Dyadobacter AR-3-8 sp. nov., isolated from arctic soil.</title>
        <authorList>
            <person name="Chaudhary D.K."/>
        </authorList>
    </citation>
    <scope>NUCLEOTIDE SEQUENCE [LARGE SCALE GENOMIC DNA]</scope>
    <source>
        <strain evidence="2 3">AR-3-8</strain>
    </source>
</reference>
<sequence length="469" mass="53218">MACHFTRTCILTCLFFSSLLGLHGQNLVPNPGFEQVKKRPCGIIPTDSPFGIQDYIEEWYTPTSGSSDVWYSDTSRICYPAFLANSRQLTRNGKMCAGLITSSANNLTVNNLSTVSEYREYIQVRLKQPMKKGSVYYAEYFAIRDFGSSLATNKLGAAFTVEPIGTVEKKKYPVIHANPQIVSNAVIKDTSQWTKISGCFIAADNYEYLTIGNFSDDRSTTFIPTFYTTQRSPYYLIDDILVEEQDVPFIPPTGFLGKDLVFCQDESYNFNLDSLKPYNFLWQDRNVNSNYLIKSGGEFSLTLSYKSCQFRDTVNVEVVSPVNLGPDLRSCEDNAIQLRNENGGVVKWQDETENSEFKVQNSGEFIAYSLSSQCPSSDTVKVELYPCPGIIPNVFTPNSDGKNDFFEIDHVTLSTWKLEVYNRWGKQIYLHENYDNTWDGNNLSGGMYYYVLSNPVLQKEHKGWVTIMK</sequence>
<dbReference type="NCBIfam" id="TIGR04131">
    <property type="entry name" value="Bac_Flav_CTERM"/>
    <property type="match status" value="1"/>
</dbReference>
<dbReference type="OrthoDB" id="1491125at2"/>
<comment type="caution">
    <text evidence="2">The sequence shown here is derived from an EMBL/GenBank/DDBJ whole genome shotgun (WGS) entry which is preliminary data.</text>
</comment>
<name>A0A4U6D2N4_9BACT</name>
<dbReference type="AlphaFoldDB" id="A0A4U6D2N4"/>
<dbReference type="InterPro" id="IPR026341">
    <property type="entry name" value="T9SS_type_B"/>
</dbReference>
<evidence type="ECO:0000256" key="1">
    <source>
        <dbReference type="SAM" id="SignalP"/>
    </source>
</evidence>
<keyword evidence="3" id="KW-1185">Reference proteome</keyword>